<reference evidence="1 2" key="1">
    <citation type="submission" date="2010-01" db="EMBL/GenBank/DDBJ databases">
        <authorList>
            <person name="Weinstock G."/>
            <person name="Sodergren E."/>
            <person name="Clifton S."/>
            <person name="Fulton L."/>
            <person name="Fulton B."/>
            <person name="Courtney L."/>
            <person name="Fronick C."/>
            <person name="Harrison M."/>
            <person name="Strong C."/>
            <person name="Farmer C."/>
            <person name="Delahaunty K."/>
            <person name="Markovic C."/>
            <person name="Hall O."/>
            <person name="Minx P."/>
            <person name="Tomlinson C."/>
            <person name="Mitreva M."/>
            <person name="Nelson J."/>
            <person name="Hou S."/>
            <person name="Wollam A."/>
            <person name="Pepin K.H."/>
            <person name="Johnson M."/>
            <person name="Bhonagiri V."/>
            <person name="Nash W.E."/>
            <person name="Warren W."/>
            <person name="Chinwalla A."/>
            <person name="Mardis E.R."/>
            <person name="Wilson R.K."/>
        </authorList>
    </citation>
    <scope>NUCLEOTIDE SEQUENCE [LARGE SCALE GENOMIC DNA]</scope>
    <source>
        <strain evidence="1 2">DSM 13479</strain>
    </source>
</reference>
<dbReference type="EMBL" id="ACIO01000254">
    <property type="protein sequence ID" value="EFC98536.1"/>
    <property type="molecule type" value="Genomic_DNA"/>
</dbReference>
<comment type="caution">
    <text evidence="1">The sequence shown here is derived from an EMBL/GenBank/DDBJ whole genome shotgun (WGS) entry which is preliminary data.</text>
</comment>
<dbReference type="HOGENOM" id="CLU_017816_0_0_9"/>
<dbReference type="AlphaFoldDB" id="D3AI04"/>
<dbReference type="Proteomes" id="UP000004968">
    <property type="component" value="Unassembled WGS sequence"/>
</dbReference>
<evidence type="ECO:0000313" key="2">
    <source>
        <dbReference type="Proteomes" id="UP000004968"/>
    </source>
</evidence>
<accession>D3AI04</accession>
<gene>
    <name evidence="1" type="ORF">CLOSTHATH_03243</name>
</gene>
<sequence>MVTASLNRGGSVMDRILYLKKMVEASKGKAGDTRYGFRSFHGVYLELAKMELQNCGETTEAIDYQNMDLGLDHVASRRDCADFIIPAYIRILMEHRDKSYMDPDYCARIESTLLGFRYWLDEPGETTGCYFTENHQILFHSAEYLTGKIFPDRIFLNNGQTGQWHQEHAAGQIRQWLSWRIRFGFSEWLSQGYYAEDMLALLGLAYYADDQDIRIKSKMLIDMLLFDLAANSFRGHLGGTHGRAYTNAITNPQKEAVLPVMGLLWDTEYSFDDLSTCGVLMAAYDYTCPKAIAEAAWQPGEWINRQRVSIDFKDAKTYGIDPKNFENIMFFWGMQTYSDREVIQNSLKVFPTYNWMYNRLNAYKERYELMDKLGLPVTETPDQTAMTQADIYTYRTDDYMLGCVQDYRKGRRGFQQHVWTASLGGKAVVFTNSPGSEEYFYRPNQFAGNLFLPKAVINKNVVMCMYRIDADYIDYQYTHAYFPTKEFDEVIEKYGWVLGRKDKAYIALKSLKPASWQPVKKEFYQAVYPETWNEELDMDSPFEYTAQGHANVWIAEMGSEKQNGSFETFVNNFQNASVTGDKFDCTYHSPTQGEMRCGWLLPLTVNGEEISIHNYRRYDNPASFTEFAESRIEIASGVHKTVLDFENAAYENV</sequence>
<protein>
    <submittedName>
        <fullName evidence="1">Uncharacterized protein</fullName>
    </submittedName>
</protein>
<proteinExistence type="predicted"/>
<name>D3AI04_9FIRM</name>
<organism evidence="1 2">
    <name type="scientific">Hungatella hathewayi DSM 13479</name>
    <dbReference type="NCBI Taxonomy" id="566550"/>
    <lineage>
        <taxon>Bacteria</taxon>
        <taxon>Bacillati</taxon>
        <taxon>Bacillota</taxon>
        <taxon>Clostridia</taxon>
        <taxon>Lachnospirales</taxon>
        <taxon>Lachnospiraceae</taxon>
        <taxon>Hungatella</taxon>
    </lineage>
</organism>
<evidence type="ECO:0000313" key="1">
    <source>
        <dbReference type="EMBL" id="EFC98536.1"/>
    </source>
</evidence>